<evidence type="ECO:0000313" key="2">
    <source>
        <dbReference type="Proteomes" id="UP000297245"/>
    </source>
</evidence>
<dbReference type="AlphaFoldDB" id="A0A4S8LQ94"/>
<protein>
    <submittedName>
        <fullName evidence="1">Uncharacterized protein</fullName>
    </submittedName>
</protein>
<reference evidence="1 2" key="1">
    <citation type="journal article" date="2019" name="Nat. Ecol. Evol.">
        <title>Megaphylogeny resolves global patterns of mushroom evolution.</title>
        <authorList>
            <person name="Varga T."/>
            <person name="Krizsan K."/>
            <person name="Foldi C."/>
            <person name="Dima B."/>
            <person name="Sanchez-Garcia M."/>
            <person name="Sanchez-Ramirez S."/>
            <person name="Szollosi G.J."/>
            <person name="Szarkandi J.G."/>
            <person name="Papp V."/>
            <person name="Albert L."/>
            <person name="Andreopoulos W."/>
            <person name="Angelini C."/>
            <person name="Antonin V."/>
            <person name="Barry K.W."/>
            <person name="Bougher N.L."/>
            <person name="Buchanan P."/>
            <person name="Buyck B."/>
            <person name="Bense V."/>
            <person name="Catcheside P."/>
            <person name="Chovatia M."/>
            <person name="Cooper J."/>
            <person name="Damon W."/>
            <person name="Desjardin D."/>
            <person name="Finy P."/>
            <person name="Geml J."/>
            <person name="Haridas S."/>
            <person name="Hughes K."/>
            <person name="Justo A."/>
            <person name="Karasinski D."/>
            <person name="Kautmanova I."/>
            <person name="Kiss B."/>
            <person name="Kocsube S."/>
            <person name="Kotiranta H."/>
            <person name="LaButti K.M."/>
            <person name="Lechner B.E."/>
            <person name="Liimatainen K."/>
            <person name="Lipzen A."/>
            <person name="Lukacs Z."/>
            <person name="Mihaltcheva S."/>
            <person name="Morgado L.N."/>
            <person name="Niskanen T."/>
            <person name="Noordeloos M.E."/>
            <person name="Ohm R.A."/>
            <person name="Ortiz-Santana B."/>
            <person name="Ovrebo C."/>
            <person name="Racz N."/>
            <person name="Riley R."/>
            <person name="Savchenko A."/>
            <person name="Shiryaev A."/>
            <person name="Soop K."/>
            <person name="Spirin V."/>
            <person name="Szebenyi C."/>
            <person name="Tomsovsky M."/>
            <person name="Tulloss R.E."/>
            <person name="Uehling J."/>
            <person name="Grigoriev I.V."/>
            <person name="Vagvolgyi C."/>
            <person name="Papp T."/>
            <person name="Martin F.M."/>
            <person name="Miettinen O."/>
            <person name="Hibbett D.S."/>
            <person name="Nagy L.G."/>
        </authorList>
    </citation>
    <scope>NUCLEOTIDE SEQUENCE [LARGE SCALE GENOMIC DNA]</scope>
    <source>
        <strain evidence="1 2">CBS 962.96</strain>
    </source>
</reference>
<dbReference type="EMBL" id="ML179302">
    <property type="protein sequence ID" value="THU91606.1"/>
    <property type="molecule type" value="Genomic_DNA"/>
</dbReference>
<keyword evidence="2" id="KW-1185">Reference proteome</keyword>
<proteinExistence type="predicted"/>
<dbReference type="Proteomes" id="UP000297245">
    <property type="component" value="Unassembled WGS sequence"/>
</dbReference>
<name>A0A4S8LQ94_DENBC</name>
<accession>A0A4S8LQ94</accession>
<dbReference type="OrthoDB" id="10249612at2759"/>
<sequence>MTTLVTESPARKMDVSFHQGRFWGDLKKSAARMVEDGKGLVQDSTVSWLRSSLGVSCSLGIIASPKSPWILFNPGQPLLLTDLTLPTVLSHSYLLPQDLSLLGQESFFMNQRPTDRVLFLRRISLPSLPISNRLKPGSMGYLTSLWMRTWM</sequence>
<gene>
    <name evidence="1" type="ORF">K435DRAFT_863260</name>
</gene>
<evidence type="ECO:0000313" key="1">
    <source>
        <dbReference type="EMBL" id="THU91606.1"/>
    </source>
</evidence>
<organism evidence="1 2">
    <name type="scientific">Dendrothele bispora (strain CBS 962.96)</name>
    <dbReference type="NCBI Taxonomy" id="1314807"/>
    <lineage>
        <taxon>Eukaryota</taxon>
        <taxon>Fungi</taxon>
        <taxon>Dikarya</taxon>
        <taxon>Basidiomycota</taxon>
        <taxon>Agaricomycotina</taxon>
        <taxon>Agaricomycetes</taxon>
        <taxon>Agaricomycetidae</taxon>
        <taxon>Agaricales</taxon>
        <taxon>Agaricales incertae sedis</taxon>
        <taxon>Dendrothele</taxon>
    </lineage>
</organism>